<gene>
    <name evidence="11" type="ORF">PUN28_013063</name>
</gene>
<reference evidence="11 12" key="1">
    <citation type="submission" date="2023-03" db="EMBL/GenBank/DDBJ databases">
        <title>High recombination rates correlate with genetic variation in Cardiocondyla obscurior ants.</title>
        <authorList>
            <person name="Errbii M."/>
        </authorList>
    </citation>
    <scope>NUCLEOTIDE SEQUENCE [LARGE SCALE GENOMIC DNA]</scope>
    <source>
        <strain evidence="11">Alpha-2009</strain>
        <tissue evidence="11">Whole body</tissue>
    </source>
</reference>
<keyword evidence="9 10" id="KW-0807">Transducer</keyword>
<comment type="subcellular location">
    <subcellularLocation>
        <location evidence="1 10">Cell membrane</location>
        <topology evidence="1 10">Multi-pass membrane protein</topology>
    </subcellularLocation>
</comment>
<dbReference type="PANTHER" id="PTHR21137">
    <property type="entry name" value="ODORANT RECEPTOR"/>
    <property type="match status" value="1"/>
</dbReference>
<keyword evidence="3 10" id="KW-0716">Sensory transduction</keyword>
<evidence type="ECO:0000256" key="5">
    <source>
        <dbReference type="ARBA" id="ARBA00022725"/>
    </source>
</evidence>
<evidence type="ECO:0000256" key="9">
    <source>
        <dbReference type="ARBA" id="ARBA00023224"/>
    </source>
</evidence>
<accession>A0AAW2F6T5</accession>
<evidence type="ECO:0000256" key="7">
    <source>
        <dbReference type="ARBA" id="ARBA00023136"/>
    </source>
</evidence>
<comment type="caution">
    <text evidence="10">Lacks conserved residue(s) required for the propagation of feature annotation.</text>
</comment>
<dbReference type="Proteomes" id="UP001430953">
    <property type="component" value="Unassembled WGS sequence"/>
</dbReference>
<evidence type="ECO:0000256" key="10">
    <source>
        <dbReference type="RuleBase" id="RU351113"/>
    </source>
</evidence>
<dbReference type="AlphaFoldDB" id="A0AAW2F6T5"/>
<comment type="similarity">
    <text evidence="10">Belongs to the insect chemoreceptor superfamily. Heteromeric odorant receptor channel (TC 1.A.69) family.</text>
</comment>
<organism evidence="11 12">
    <name type="scientific">Cardiocondyla obscurior</name>
    <dbReference type="NCBI Taxonomy" id="286306"/>
    <lineage>
        <taxon>Eukaryota</taxon>
        <taxon>Metazoa</taxon>
        <taxon>Ecdysozoa</taxon>
        <taxon>Arthropoda</taxon>
        <taxon>Hexapoda</taxon>
        <taxon>Insecta</taxon>
        <taxon>Pterygota</taxon>
        <taxon>Neoptera</taxon>
        <taxon>Endopterygota</taxon>
        <taxon>Hymenoptera</taxon>
        <taxon>Apocrita</taxon>
        <taxon>Aculeata</taxon>
        <taxon>Formicoidea</taxon>
        <taxon>Formicidae</taxon>
        <taxon>Myrmicinae</taxon>
        <taxon>Cardiocondyla</taxon>
    </lineage>
</organism>
<protein>
    <recommendedName>
        <fullName evidence="10">Odorant receptor</fullName>
    </recommendedName>
</protein>
<feature type="transmembrane region" description="Helical" evidence="10">
    <location>
        <begin position="305"/>
        <end position="323"/>
    </location>
</feature>
<feature type="transmembrane region" description="Helical" evidence="10">
    <location>
        <begin position="128"/>
        <end position="147"/>
    </location>
</feature>
<name>A0AAW2F6T5_9HYME</name>
<dbReference type="GO" id="GO:0005549">
    <property type="term" value="F:odorant binding"/>
    <property type="evidence" value="ECO:0007669"/>
    <property type="project" value="InterPro"/>
</dbReference>
<dbReference type="PANTHER" id="PTHR21137:SF35">
    <property type="entry name" value="ODORANT RECEPTOR 19A-RELATED"/>
    <property type="match status" value="1"/>
</dbReference>
<evidence type="ECO:0000256" key="1">
    <source>
        <dbReference type="ARBA" id="ARBA00004651"/>
    </source>
</evidence>
<feature type="transmembrane region" description="Helical" evidence="10">
    <location>
        <begin position="36"/>
        <end position="58"/>
    </location>
</feature>
<dbReference type="Pfam" id="PF02949">
    <property type="entry name" value="7tm_6"/>
    <property type="match status" value="1"/>
</dbReference>
<keyword evidence="12" id="KW-1185">Reference proteome</keyword>
<keyword evidence="8 10" id="KW-0675">Receptor</keyword>
<dbReference type="GO" id="GO:0005886">
    <property type="term" value="C:plasma membrane"/>
    <property type="evidence" value="ECO:0007669"/>
    <property type="project" value="UniProtKB-SubCell"/>
</dbReference>
<keyword evidence="7 10" id="KW-0472">Membrane</keyword>
<sequence>MDTSKDIFQSRLYRLNRKLLSLLGQWPFQKDRDRRVILATISFIGLTQAVAQILALVTLSGDFDATIECIPPLLVDFVCVIKLTNLVCNIEQIKLILIHIQRDWQTWAIQSEFEILCRFAESGRSITIGYASGMYAFGSLFPFLAIIPKLTGKNITSEYSTRPVGFPYHVEYYVDLEKYYYPVLIHNYLSTVIRLTIIVACDTYVAVLVLHCCALFSVVRYRLKYVRKSIEQDRKLASLEEDDKFYKNFVYCIQKHKDALRFARCLDNIYKKPFFLEIGSVILAMSLSALQATSGIINTQIAMRHAAYIIAQLLHLYIACWLGQQVIDHSDRVYTSTYRGEWYESSPKSRKLLNMIMLRSTSPCTLTVGKLMILSLPSFSAVVRASASYFTVLRSVR</sequence>
<keyword evidence="4 10" id="KW-0812">Transmembrane</keyword>
<evidence type="ECO:0000256" key="2">
    <source>
        <dbReference type="ARBA" id="ARBA00022475"/>
    </source>
</evidence>
<evidence type="ECO:0000256" key="3">
    <source>
        <dbReference type="ARBA" id="ARBA00022606"/>
    </source>
</evidence>
<evidence type="ECO:0000256" key="6">
    <source>
        <dbReference type="ARBA" id="ARBA00022989"/>
    </source>
</evidence>
<keyword evidence="6 10" id="KW-1133">Transmembrane helix</keyword>
<dbReference type="EMBL" id="JADYXP020000013">
    <property type="protein sequence ID" value="KAL0111609.1"/>
    <property type="molecule type" value="Genomic_DNA"/>
</dbReference>
<dbReference type="InterPro" id="IPR004117">
    <property type="entry name" value="7tm6_olfct_rcpt"/>
</dbReference>
<keyword evidence="5 10" id="KW-0552">Olfaction</keyword>
<feature type="transmembrane region" description="Helical" evidence="10">
    <location>
        <begin position="70"/>
        <end position="88"/>
    </location>
</feature>
<evidence type="ECO:0000313" key="11">
    <source>
        <dbReference type="EMBL" id="KAL0111609.1"/>
    </source>
</evidence>
<feature type="transmembrane region" description="Helical" evidence="10">
    <location>
        <begin position="274"/>
        <end position="293"/>
    </location>
</feature>
<dbReference type="GO" id="GO:0007165">
    <property type="term" value="P:signal transduction"/>
    <property type="evidence" value="ECO:0007669"/>
    <property type="project" value="UniProtKB-KW"/>
</dbReference>
<evidence type="ECO:0000313" key="12">
    <source>
        <dbReference type="Proteomes" id="UP001430953"/>
    </source>
</evidence>
<dbReference type="GO" id="GO:0004984">
    <property type="term" value="F:olfactory receptor activity"/>
    <property type="evidence" value="ECO:0007669"/>
    <property type="project" value="InterPro"/>
</dbReference>
<evidence type="ECO:0000256" key="4">
    <source>
        <dbReference type="ARBA" id="ARBA00022692"/>
    </source>
</evidence>
<feature type="transmembrane region" description="Helical" evidence="10">
    <location>
        <begin position="192"/>
        <end position="219"/>
    </location>
</feature>
<proteinExistence type="inferred from homology"/>
<comment type="caution">
    <text evidence="11">The sequence shown here is derived from an EMBL/GenBank/DDBJ whole genome shotgun (WGS) entry which is preliminary data.</text>
</comment>
<keyword evidence="2" id="KW-1003">Cell membrane</keyword>
<evidence type="ECO:0000256" key="8">
    <source>
        <dbReference type="ARBA" id="ARBA00023170"/>
    </source>
</evidence>